<dbReference type="Proteomes" id="UP000178622">
    <property type="component" value="Unassembled WGS sequence"/>
</dbReference>
<keyword evidence="3" id="KW-0285">Flavoprotein</keyword>
<dbReference type="Pfam" id="PF03060">
    <property type="entry name" value="NMO"/>
    <property type="match status" value="2"/>
</dbReference>
<evidence type="ECO:0000256" key="5">
    <source>
        <dbReference type="ARBA" id="ARBA00023002"/>
    </source>
</evidence>
<dbReference type="RefSeq" id="WP_070793199.1">
    <property type="nucleotide sequence ID" value="NZ_MKIR01000026.1"/>
</dbReference>
<dbReference type="InterPro" id="IPR013785">
    <property type="entry name" value="Aldolase_TIM"/>
</dbReference>
<gene>
    <name evidence="6" type="ORF">BG261_07870</name>
</gene>
<organism evidence="6 7">
    <name type="scientific">Floricoccus tropicus</name>
    <dbReference type="NCBI Taxonomy" id="1859473"/>
    <lineage>
        <taxon>Bacteria</taxon>
        <taxon>Bacillati</taxon>
        <taxon>Bacillota</taxon>
        <taxon>Bacilli</taxon>
        <taxon>Lactobacillales</taxon>
        <taxon>Streptococcaceae</taxon>
        <taxon>Floricoccus</taxon>
    </lineage>
</organism>
<protein>
    <recommendedName>
        <fullName evidence="2">Probable nitronate monooxygenase</fullName>
    </recommendedName>
</protein>
<dbReference type="OrthoDB" id="9778912at2"/>
<dbReference type="InterPro" id="IPR004136">
    <property type="entry name" value="NMO"/>
</dbReference>
<dbReference type="STRING" id="1859473.BG261_07870"/>
<dbReference type="CDD" id="cd04730">
    <property type="entry name" value="NPD_like"/>
    <property type="match status" value="1"/>
</dbReference>
<accession>A0A1E8GIU9</accession>
<dbReference type="AlphaFoldDB" id="A0A1E8GIU9"/>
<evidence type="ECO:0000256" key="1">
    <source>
        <dbReference type="ARBA" id="ARBA00003535"/>
    </source>
</evidence>
<evidence type="ECO:0000313" key="6">
    <source>
        <dbReference type="EMBL" id="OFI48190.1"/>
    </source>
</evidence>
<evidence type="ECO:0000256" key="4">
    <source>
        <dbReference type="ARBA" id="ARBA00022643"/>
    </source>
</evidence>
<dbReference type="GO" id="GO:0018580">
    <property type="term" value="F:nitronate monooxygenase activity"/>
    <property type="evidence" value="ECO:0007669"/>
    <property type="project" value="InterPro"/>
</dbReference>
<comment type="function">
    <text evidence="1">Nitronate monooxygenase that uses molecular oxygen to catalyze the oxidative denitrification of alkyl nitronates. Acts on propionate 3-nitronate (P3N), the presumed physiological substrate. Probably functions in the detoxification of P3N, a metabolic poison produced by plants and fungi as a defense mechanism.</text>
</comment>
<keyword evidence="7" id="KW-1185">Reference proteome</keyword>
<reference evidence="7" key="1">
    <citation type="submission" date="2016-09" db="EMBL/GenBank/DDBJ databases">
        <title>Draft genome sequence of a novel species of the family Streptococcaceae isolated from flowers.</title>
        <authorList>
            <person name="Chuah L.-O."/>
            <person name="Yap K.-P."/>
            <person name="Thong K.L."/>
            <person name="Liong M.T."/>
            <person name="Ahmad R."/>
            <person name="Rusul G."/>
        </authorList>
    </citation>
    <scope>NUCLEOTIDE SEQUENCE [LARGE SCALE GENOMIC DNA]</scope>
    <source>
        <strain evidence="7">DF1</strain>
    </source>
</reference>
<dbReference type="PANTHER" id="PTHR32332">
    <property type="entry name" value="2-NITROPROPANE DIOXYGENASE"/>
    <property type="match status" value="1"/>
</dbReference>
<dbReference type="PANTHER" id="PTHR32332:SF20">
    <property type="entry name" value="2-NITROPROPANE DIOXYGENASE-LIKE PROTEIN"/>
    <property type="match status" value="1"/>
</dbReference>
<dbReference type="SUPFAM" id="SSF51412">
    <property type="entry name" value="Inosine monophosphate dehydrogenase (IMPDH)"/>
    <property type="match status" value="1"/>
</dbReference>
<name>A0A1E8GIU9_9LACT</name>
<keyword evidence="4" id="KW-0288">FMN</keyword>
<comment type="caution">
    <text evidence="6">The sequence shown here is derived from an EMBL/GenBank/DDBJ whole genome shotgun (WGS) entry which is preliminary data.</text>
</comment>
<evidence type="ECO:0000313" key="7">
    <source>
        <dbReference type="Proteomes" id="UP000178622"/>
    </source>
</evidence>
<evidence type="ECO:0000256" key="3">
    <source>
        <dbReference type="ARBA" id="ARBA00022630"/>
    </source>
</evidence>
<keyword evidence="5" id="KW-0560">Oxidoreductase</keyword>
<dbReference type="EMBL" id="MKIR01000026">
    <property type="protein sequence ID" value="OFI48190.1"/>
    <property type="molecule type" value="Genomic_DNA"/>
</dbReference>
<sequence>MKNSIFDKKELTQLLGVKYPIIQGSMACISDSSFVLEVMRIGALATLSSYGLSAEELREEILFIKSKTKENFACNLMLQNPNIEELLEVLIELEVPIVTVSAGYNPQVISKLKYHKIKILAVVSNLKQALKMQSLGADGIIAEGMESGGHIGQLTTLTLMQELSEKIQIPLIAAGGISSRKAIDSLEKFGISGIQVGTLFLVSKESSLSDKEKLTLLEASSLDAQIVVSSNGLAMRGVREESDKIIPCGQAVGQIDELLTLKEIVENLIKINK</sequence>
<dbReference type="Gene3D" id="3.20.20.70">
    <property type="entry name" value="Aldolase class I"/>
    <property type="match status" value="1"/>
</dbReference>
<evidence type="ECO:0000256" key="2">
    <source>
        <dbReference type="ARBA" id="ARBA00013457"/>
    </source>
</evidence>
<proteinExistence type="predicted"/>